<dbReference type="SMART" id="SM00267">
    <property type="entry name" value="GGDEF"/>
    <property type="match status" value="1"/>
</dbReference>
<keyword evidence="5" id="KW-0472">Membrane</keyword>
<dbReference type="InterPro" id="IPR050469">
    <property type="entry name" value="Diguanylate_Cyclase"/>
</dbReference>
<organism evidence="7 8">
    <name type="scientific">Aquipseudomonas ullengensis</name>
    <dbReference type="NCBI Taxonomy" id="2759166"/>
    <lineage>
        <taxon>Bacteria</taxon>
        <taxon>Pseudomonadati</taxon>
        <taxon>Pseudomonadota</taxon>
        <taxon>Gammaproteobacteria</taxon>
        <taxon>Pseudomonadales</taxon>
        <taxon>Pseudomonadaceae</taxon>
        <taxon>Aquipseudomonas</taxon>
    </lineage>
</organism>
<feature type="transmembrane region" description="Helical" evidence="5">
    <location>
        <begin position="135"/>
        <end position="152"/>
    </location>
</feature>
<dbReference type="NCBIfam" id="TIGR00254">
    <property type="entry name" value="GGDEF"/>
    <property type="match status" value="1"/>
</dbReference>
<evidence type="ECO:0000313" key="7">
    <source>
        <dbReference type="EMBL" id="MBB2494948.1"/>
    </source>
</evidence>
<dbReference type="GO" id="GO:0043709">
    <property type="term" value="P:cell adhesion involved in single-species biofilm formation"/>
    <property type="evidence" value="ECO:0007669"/>
    <property type="project" value="TreeGrafter"/>
</dbReference>
<comment type="cofactor">
    <cofactor evidence="1">
        <name>Mg(2+)</name>
        <dbReference type="ChEBI" id="CHEBI:18420"/>
    </cofactor>
</comment>
<comment type="caution">
    <text evidence="7">The sequence shown here is derived from an EMBL/GenBank/DDBJ whole genome shotgun (WGS) entry which is preliminary data.</text>
</comment>
<dbReference type="CDD" id="cd01949">
    <property type="entry name" value="GGDEF"/>
    <property type="match status" value="1"/>
</dbReference>
<dbReference type="PROSITE" id="PS50887">
    <property type="entry name" value="GGDEF"/>
    <property type="match status" value="1"/>
</dbReference>
<dbReference type="EC" id="2.7.7.65" evidence="3"/>
<evidence type="ECO:0000313" key="8">
    <source>
        <dbReference type="Proteomes" id="UP000542720"/>
    </source>
</evidence>
<keyword evidence="8" id="KW-1185">Reference proteome</keyword>
<dbReference type="InterPro" id="IPR043128">
    <property type="entry name" value="Rev_trsase/Diguanyl_cyclase"/>
</dbReference>
<evidence type="ECO:0000256" key="2">
    <source>
        <dbReference type="ARBA" id="ARBA00004533"/>
    </source>
</evidence>
<dbReference type="GO" id="GO:0052621">
    <property type="term" value="F:diguanylate cyclase activity"/>
    <property type="evidence" value="ECO:0007669"/>
    <property type="project" value="UniProtKB-EC"/>
</dbReference>
<accession>A0A7W4LKM9</accession>
<evidence type="ECO:0000256" key="5">
    <source>
        <dbReference type="SAM" id="Phobius"/>
    </source>
</evidence>
<keyword evidence="5" id="KW-1133">Transmembrane helix</keyword>
<dbReference type="InterPro" id="IPR029787">
    <property type="entry name" value="Nucleotide_cyclase"/>
</dbReference>
<gene>
    <name evidence="7" type="ORF">H3H51_07925</name>
</gene>
<dbReference type="PANTHER" id="PTHR45138:SF9">
    <property type="entry name" value="DIGUANYLATE CYCLASE DGCM-RELATED"/>
    <property type="match status" value="1"/>
</dbReference>
<dbReference type="GO" id="GO:1902201">
    <property type="term" value="P:negative regulation of bacterial-type flagellum-dependent cell motility"/>
    <property type="evidence" value="ECO:0007669"/>
    <property type="project" value="TreeGrafter"/>
</dbReference>
<dbReference type="FunFam" id="3.30.70.270:FF:000001">
    <property type="entry name" value="Diguanylate cyclase domain protein"/>
    <property type="match status" value="1"/>
</dbReference>
<dbReference type="EMBL" id="JACJUD010000002">
    <property type="protein sequence ID" value="MBB2494948.1"/>
    <property type="molecule type" value="Genomic_DNA"/>
</dbReference>
<feature type="domain" description="GGDEF" evidence="6">
    <location>
        <begin position="253"/>
        <end position="387"/>
    </location>
</feature>
<proteinExistence type="predicted"/>
<comment type="catalytic activity">
    <reaction evidence="4">
        <text>2 GTP = 3',3'-c-di-GMP + 2 diphosphate</text>
        <dbReference type="Rhea" id="RHEA:24898"/>
        <dbReference type="ChEBI" id="CHEBI:33019"/>
        <dbReference type="ChEBI" id="CHEBI:37565"/>
        <dbReference type="ChEBI" id="CHEBI:58805"/>
        <dbReference type="EC" id="2.7.7.65"/>
    </reaction>
</comment>
<evidence type="ECO:0000256" key="4">
    <source>
        <dbReference type="ARBA" id="ARBA00034247"/>
    </source>
</evidence>
<keyword evidence="5" id="KW-0812">Transmembrane</keyword>
<feature type="transmembrane region" description="Helical" evidence="5">
    <location>
        <begin position="77"/>
        <end position="100"/>
    </location>
</feature>
<evidence type="ECO:0000259" key="6">
    <source>
        <dbReference type="PROSITE" id="PS50887"/>
    </source>
</evidence>
<dbReference type="RefSeq" id="WP_183088508.1">
    <property type="nucleotide sequence ID" value="NZ_JACJUD010000002.1"/>
</dbReference>
<comment type="subcellular location">
    <subcellularLocation>
        <location evidence="2">Cell inner membrane</location>
    </subcellularLocation>
</comment>
<reference evidence="7 8" key="1">
    <citation type="submission" date="2020-08" db="EMBL/GenBank/DDBJ databases">
        <authorList>
            <person name="Kim C.M."/>
        </authorList>
    </citation>
    <scope>NUCLEOTIDE SEQUENCE [LARGE SCALE GENOMIC DNA]</scope>
    <source>
        <strain evidence="7 8">UL070</strain>
    </source>
</reference>
<dbReference type="SUPFAM" id="SSF55073">
    <property type="entry name" value="Nucleotide cyclase"/>
    <property type="match status" value="1"/>
</dbReference>
<evidence type="ECO:0000256" key="3">
    <source>
        <dbReference type="ARBA" id="ARBA00012528"/>
    </source>
</evidence>
<sequence>MVSPHLSWLDDVRPNPYADQLALGYRRLRFLRPLELEYRAYMLRDSAELKRIALVFALIVWLTFVVVDFWMLAPPLLYGVVAIRLGVAALLVVCGRLLLLRRHTQRAVLLSLACIGCMGLGAAAIIAIGHGQNAFFPYEGLLLVCIAAYFLVGLRLIEALTTCVVVVLAYVLFESLAGLPAAQLFNNLVFLFFGNLIGAVGCYLLELKSREHFLVSQLMRVLADQDSLTGLHNRRSFNRQLTRLWRQAQREQVELALLLCDVDHFKAYNDRYGHPAGDVALQQVGVVLREAARRPLDMAVRLGGEEFAVLLYGIGADEARQRGEVLRQALELLRIEHAGSQTAPVLTLSVGVACRRPGEGVAMTSLFEHADRALYEAKAFGRNQVVT</sequence>
<dbReference type="PANTHER" id="PTHR45138">
    <property type="entry name" value="REGULATORY COMPONENTS OF SENSORY TRANSDUCTION SYSTEM"/>
    <property type="match status" value="1"/>
</dbReference>
<dbReference type="Proteomes" id="UP000542720">
    <property type="component" value="Unassembled WGS sequence"/>
</dbReference>
<protein>
    <recommendedName>
        <fullName evidence="3">diguanylate cyclase</fullName>
        <ecNumber evidence="3">2.7.7.65</ecNumber>
    </recommendedName>
</protein>
<name>A0A7W4LKM9_9GAMM</name>
<feature type="transmembrane region" description="Helical" evidence="5">
    <location>
        <begin position="107"/>
        <end position="129"/>
    </location>
</feature>
<dbReference type="GO" id="GO:0005886">
    <property type="term" value="C:plasma membrane"/>
    <property type="evidence" value="ECO:0007669"/>
    <property type="project" value="UniProtKB-SubCell"/>
</dbReference>
<dbReference type="AlphaFoldDB" id="A0A7W4LKM9"/>
<dbReference type="Gene3D" id="3.30.70.270">
    <property type="match status" value="1"/>
</dbReference>
<feature type="transmembrane region" description="Helical" evidence="5">
    <location>
        <begin position="159"/>
        <end position="178"/>
    </location>
</feature>
<dbReference type="Pfam" id="PF00990">
    <property type="entry name" value="GGDEF"/>
    <property type="match status" value="1"/>
</dbReference>
<dbReference type="InterPro" id="IPR000160">
    <property type="entry name" value="GGDEF_dom"/>
</dbReference>
<evidence type="ECO:0000256" key="1">
    <source>
        <dbReference type="ARBA" id="ARBA00001946"/>
    </source>
</evidence>
<feature type="transmembrane region" description="Helical" evidence="5">
    <location>
        <begin position="52"/>
        <end position="71"/>
    </location>
</feature>